<evidence type="ECO:0000256" key="2">
    <source>
        <dbReference type="SAM" id="Phobius"/>
    </source>
</evidence>
<evidence type="ECO:0000313" key="4">
    <source>
        <dbReference type="Proteomes" id="UP000014071"/>
    </source>
</evidence>
<dbReference type="eggNOG" id="ENOG502SCEF">
    <property type="taxonomic scope" value="Eukaryota"/>
</dbReference>
<dbReference type="HOGENOM" id="CLU_839710_0_0_1"/>
<feature type="compositionally biased region" description="Pro residues" evidence="1">
    <location>
        <begin position="308"/>
        <end position="318"/>
    </location>
</feature>
<dbReference type="EMBL" id="DF238805">
    <property type="protein sequence ID" value="GAC96608.1"/>
    <property type="molecule type" value="Genomic_DNA"/>
</dbReference>
<feature type="compositionally biased region" description="Low complexity" evidence="1">
    <location>
        <begin position="252"/>
        <end position="263"/>
    </location>
</feature>
<keyword evidence="2" id="KW-1133">Transmembrane helix</keyword>
<feature type="region of interest" description="Disordered" evidence="1">
    <location>
        <begin position="96"/>
        <end position="118"/>
    </location>
</feature>
<sequence length="331" mass="35673">MTELPSTAFLDLFPVRKKGTICSRSTAAVSFVTSTRGLRSPEKPNLQRQAEAFQNAQPASSPRQSGVACRQCPDRAWPVTVANSAQIKLSCSKAPSIRSDSDAPSLPTIPPPHSQPRPSIQLLFHSTSRCVVLGIESTTRTKGGHPERLDVASSGDSHTYHRSSEHALASRPQLTNSFSRILARTEFKSSKMAYYCNGYRYNTPCNNGLGYGPRIGIGVAIAVGVVLLIILFSLLARKRRRRFNQQSTLPMTYQQNQTSNYQQGYGGGGYGQGYGQPYGTQQSSYAYGQQPAYGPPAGAPPTGGDSYAPPPGPPPPAYVPSHDKPAESARV</sequence>
<dbReference type="STRING" id="1305764.R9P595"/>
<gene>
    <name evidence="3" type="ORF">PHSY_004191</name>
</gene>
<keyword evidence="4" id="KW-1185">Reference proteome</keyword>
<evidence type="ECO:0000256" key="1">
    <source>
        <dbReference type="SAM" id="MobiDB-lite"/>
    </source>
</evidence>
<keyword evidence="2" id="KW-0812">Transmembrane</keyword>
<dbReference type="AlphaFoldDB" id="R9P595"/>
<dbReference type="RefSeq" id="XP_012190195.1">
    <property type="nucleotide sequence ID" value="XM_012334805.1"/>
</dbReference>
<accession>R9P595</accession>
<feature type="compositionally biased region" description="Basic and acidic residues" evidence="1">
    <location>
        <begin position="321"/>
        <end position="331"/>
    </location>
</feature>
<organism evidence="3 4">
    <name type="scientific">Pseudozyma hubeiensis (strain SY62)</name>
    <name type="common">Yeast</name>
    <dbReference type="NCBI Taxonomy" id="1305764"/>
    <lineage>
        <taxon>Eukaryota</taxon>
        <taxon>Fungi</taxon>
        <taxon>Dikarya</taxon>
        <taxon>Basidiomycota</taxon>
        <taxon>Ustilaginomycotina</taxon>
        <taxon>Ustilaginomycetes</taxon>
        <taxon>Ustilaginales</taxon>
        <taxon>Ustilaginaceae</taxon>
        <taxon>Pseudozyma</taxon>
    </lineage>
</organism>
<dbReference type="Proteomes" id="UP000014071">
    <property type="component" value="Unassembled WGS sequence"/>
</dbReference>
<protein>
    <submittedName>
        <fullName evidence="3">Uncharacterized protein</fullName>
    </submittedName>
</protein>
<reference evidence="4" key="1">
    <citation type="journal article" date="2013" name="Genome Announc.">
        <title>Draft genome sequence of the basidiomycetous yeast-like fungus Pseudozyma hubeiensis SY62, which produces an abundant amount of the biosurfactant mannosylerythritol lipids.</title>
        <authorList>
            <person name="Konishi M."/>
            <person name="Hatada Y."/>
            <person name="Horiuchi J."/>
        </authorList>
    </citation>
    <scope>NUCLEOTIDE SEQUENCE [LARGE SCALE GENOMIC DNA]</scope>
    <source>
        <strain evidence="4">SY62</strain>
    </source>
</reference>
<dbReference type="GeneID" id="24109474"/>
<feature type="region of interest" description="Disordered" evidence="1">
    <location>
        <begin position="280"/>
        <end position="331"/>
    </location>
</feature>
<keyword evidence="2" id="KW-0472">Membrane</keyword>
<evidence type="ECO:0000313" key="3">
    <source>
        <dbReference type="EMBL" id="GAC96608.1"/>
    </source>
</evidence>
<feature type="region of interest" description="Disordered" evidence="1">
    <location>
        <begin position="247"/>
        <end position="267"/>
    </location>
</feature>
<feature type="compositionally biased region" description="Low complexity" evidence="1">
    <location>
        <begin position="280"/>
        <end position="292"/>
    </location>
</feature>
<feature type="transmembrane region" description="Helical" evidence="2">
    <location>
        <begin position="215"/>
        <end position="236"/>
    </location>
</feature>
<proteinExistence type="predicted"/>
<name>R9P595_PSEHS</name>